<accession>A0A453GCU4</accession>
<evidence type="ECO:0000313" key="2">
    <source>
        <dbReference type="Proteomes" id="UP000015105"/>
    </source>
</evidence>
<name>A0A453GCU4_AEGTS</name>
<reference evidence="2" key="1">
    <citation type="journal article" date="2014" name="Science">
        <title>Ancient hybridizations among the ancestral genomes of bread wheat.</title>
        <authorList>
            <consortium name="International Wheat Genome Sequencing Consortium,"/>
            <person name="Marcussen T."/>
            <person name="Sandve S.R."/>
            <person name="Heier L."/>
            <person name="Spannagl M."/>
            <person name="Pfeifer M."/>
            <person name="Jakobsen K.S."/>
            <person name="Wulff B.B."/>
            <person name="Steuernagel B."/>
            <person name="Mayer K.F."/>
            <person name="Olsen O.A."/>
        </authorList>
    </citation>
    <scope>NUCLEOTIDE SEQUENCE [LARGE SCALE GENOMIC DNA]</scope>
    <source>
        <strain evidence="2">cv. AL8/78</strain>
    </source>
</reference>
<dbReference type="PANTHER" id="PTHR11223">
    <property type="entry name" value="EXPORTIN 1/5"/>
    <property type="match status" value="1"/>
</dbReference>
<evidence type="ECO:0000313" key="1">
    <source>
        <dbReference type="EnsemblPlants" id="AET3Gv20963700.12"/>
    </source>
</evidence>
<reference evidence="1" key="3">
    <citation type="journal article" date="2017" name="Nature">
        <title>Genome sequence of the progenitor of the wheat D genome Aegilops tauschii.</title>
        <authorList>
            <person name="Luo M.C."/>
            <person name="Gu Y.Q."/>
            <person name="Puiu D."/>
            <person name="Wang H."/>
            <person name="Twardziok S.O."/>
            <person name="Deal K.R."/>
            <person name="Huo N."/>
            <person name="Zhu T."/>
            <person name="Wang L."/>
            <person name="Wang Y."/>
            <person name="McGuire P.E."/>
            <person name="Liu S."/>
            <person name="Long H."/>
            <person name="Ramasamy R.K."/>
            <person name="Rodriguez J.C."/>
            <person name="Van S.L."/>
            <person name="Yuan L."/>
            <person name="Wang Z."/>
            <person name="Xia Z."/>
            <person name="Xiao L."/>
            <person name="Anderson O.D."/>
            <person name="Ouyang S."/>
            <person name="Liang Y."/>
            <person name="Zimin A.V."/>
            <person name="Pertea G."/>
            <person name="Qi P."/>
            <person name="Bennetzen J.L."/>
            <person name="Dai X."/>
            <person name="Dawson M.W."/>
            <person name="Muller H.G."/>
            <person name="Kugler K."/>
            <person name="Rivarola-Duarte L."/>
            <person name="Spannagl M."/>
            <person name="Mayer K.F.X."/>
            <person name="Lu F.H."/>
            <person name="Bevan M.W."/>
            <person name="Leroy P."/>
            <person name="Li P."/>
            <person name="You F.M."/>
            <person name="Sun Q."/>
            <person name="Liu Z."/>
            <person name="Lyons E."/>
            <person name="Wicker T."/>
            <person name="Salzberg S.L."/>
            <person name="Devos K.M."/>
            <person name="Dvorak J."/>
        </authorList>
    </citation>
    <scope>NUCLEOTIDE SEQUENCE [LARGE SCALE GENOMIC DNA]</scope>
    <source>
        <strain evidence="1">cv. AL8/78</strain>
    </source>
</reference>
<dbReference type="GO" id="GO:0006611">
    <property type="term" value="P:protein export from nucleus"/>
    <property type="evidence" value="ECO:0007669"/>
    <property type="project" value="InterPro"/>
</dbReference>
<dbReference type="GO" id="GO:0005737">
    <property type="term" value="C:cytoplasm"/>
    <property type="evidence" value="ECO:0007669"/>
    <property type="project" value="TreeGrafter"/>
</dbReference>
<dbReference type="Gramene" id="AET3Gv20963700.12">
    <property type="protein sequence ID" value="AET3Gv20963700.12"/>
    <property type="gene ID" value="AET3Gv20963700"/>
</dbReference>
<dbReference type="InterPro" id="IPR045065">
    <property type="entry name" value="XPO1/5"/>
</dbReference>
<dbReference type="GO" id="GO:0005634">
    <property type="term" value="C:nucleus"/>
    <property type="evidence" value="ECO:0007669"/>
    <property type="project" value="TreeGrafter"/>
</dbReference>
<reference evidence="1" key="4">
    <citation type="submission" date="2019-03" db="UniProtKB">
        <authorList>
            <consortium name="EnsemblPlants"/>
        </authorList>
    </citation>
    <scope>IDENTIFICATION</scope>
</reference>
<reference evidence="1" key="5">
    <citation type="journal article" date="2021" name="G3 (Bethesda)">
        <title>Aegilops tauschii genome assembly Aet v5.0 features greater sequence contiguity and improved annotation.</title>
        <authorList>
            <person name="Wang L."/>
            <person name="Zhu T."/>
            <person name="Rodriguez J.C."/>
            <person name="Deal K.R."/>
            <person name="Dubcovsky J."/>
            <person name="McGuire P.E."/>
            <person name="Lux T."/>
            <person name="Spannagl M."/>
            <person name="Mayer K.F.X."/>
            <person name="Baldrich P."/>
            <person name="Meyers B.C."/>
            <person name="Huo N."/>
            <person name="Gu Y.Q."/>
            <person name="Zhou H."/>
            <person name="Devos K.M."/>
            <person name="Bennetzen J.L."/>
            <person name="Unver T."/>
            <person name="Budak H."/>
            <person name="Gulick P.J."/>
            <person name="Galiba G."/>
            <person name="Kalapos B."/>
            <person name="Nelson D.R."/>
            <person name="Li P."/>
            <person name="You F.M."/>
            <person name="Luo M.C."/>
            <person name="Dvorak J."/>
        </authorList>
    </citation>
    <scope>NUCLEOTIDE SEQUENCE [LARGE SCALE GENOMIC DNA]</scope>
    <source>
        <strain evidence="1">cv. AL8/78</strain>
    </source>
</reference>
<reference evidence="2" key="2">
    <citation type="journal article" date="2017" name="Nat. Plants">
        <title>The Aegilops tauschii genome reveals multiple impacts of transposons.</title>
        <authorList>
            <person name="Zhao G."/>
            <person name="Zou C."/>
            <person name="Li K."/>
            <person name="Wang K."/>
            <person name="Li T."/>
            <person name="Gao L."/>
            <person name="Zhang X."/>
            <person name="Wang H."/>
            <person name="Yang Z."/>
            <person name="Liu X."/>
            <person name="Jiang W."/>
            <person name="Mao L."/>
            <person name="Kong X."/>
            <person name="Jiao Y."/>
            <person name="Jia J."/>
        </authorList>
    </citation>
    <scope>NUCLEOTIDE SEQUENCE [LARGE SCALE GENOMIC DNA]</scope>
    <source>
        <strain evidence="2">cv. AL8/78</strain>
    </source>
</reference>
<dbReference type="GO" id="GO:0000056">
    <property type="term" value="P:ribosomal small subunit export from nucleus"/>
    <property type="evidence" value="ECO:0007669"/>
    <property type="project" value="TreeGrafter"/>
</dbReference>
<dbReference type="PANTHER" id="PTHR11223:SF6">
    <property type="entry name" value="EXPORTIN-5 C-TERMINAL DOMAIN-CONTAINING PROTEIN"/>
    <property type="match status" value="1"/>
</dbReference>
<keyword evidence="2" id="KW-1185">Reference proteome</keyword>
<dbReference type="Proteomes" id="UP000015105">
    <property type="component" value="Chromosome 3D"/>
</dbReference>
<protein>
    <submittedName>
        <fullName evidence="1">Uncharacterized protein</fullName>
    </submittedName>
</protein>
<proteinExistence type="predicted"/>
<dbReference type="EnsemblPlants" id="AET3Gv20963700.12">
    <property type="protein sequence ID" value="AET3Gv20963700.12"/>
    <property type="gene ID" value="AET3Gv20963700"/>
</dbReference>
<sequence>MESAHRDDENGQFAKLDISLAKMSFERMANIFKREQEMDSYTQSLTALLLNDEVKGQLASLMNLLDEEGFFSIDDDSIDWDKESFTKLVEEFNALTGHCFDGCYAIQAIMDLQEFLPRKDDDTCHDVVRMVDYVNKAWKGNLEHFYRDTSYYEHEYYDMLRQPPKKVSVFSNPRECTWKFCLYENMKCTI</sequence>
<dbReference type="GO" id="GO:0000055">
    <property type="term" value="P:ribosomal large subunit export from nucleus"/>
    <property type="evidence" value="ECO:0007669"/>
    <property type="project" value="TreeGrafter"/>
</dbReference>
<dbReference type="GO" id="GO:0005049">
    <property type="term" value="F:nuclear export signal receptor activity"/>
    <property type="evidence" value="ECO:0007669"/>
    <property type="project" value="InterPro"/>
</dbReference>
<dbReference type="AlphaFoldDB" id="A0A453GCU4"/>
<organism evidence="1 2">
    <name type="scientific">Aegilops tauschii subsp. strangulata</name>
    <name type="common">Goatgrass</name>
    <dbReference type="NCBI Taxonomy" id="200361"/>
    <lineage>
        <taxon>Eukaryota</taxon>
        <taxon>Viridiplantae</taxon>
        <taxon>Streptophyta</taxon>
        <taxon>Embryophyta</taxon>
        <taxon>Tracheophyta</taxon>
        <taxon>Spermatophyta</taxon>
        <taxon>Magnoliopsida</taxon>
        <taxon>Liliopsida</taxon>
        <taxon>Poales</taxon>
        <taxon>Poaceae</taxon>
        <taxon>BOP clade</taxon>
        <taxon>Pooideae</taxon>
        <taxon>Triticodae</taxon>
        <taxon>Triticeae</taxon>
        <taxon>Triticinae</taxon>
        <taxon>Aegilops</taxon>
    </lineage>
</organism>